<dbReference type="PANTHER" id="PTHR30627:SF2">
    <property type="entry name" value="PEPTIDOGLYCAN D,D-TRANSPEPTIDASE MRDA"/>
    <property type="match status" value="1"/>
</dbReference>
<keyword evidence="5 16" id="KW-0121">Carboxypeptidase</keyword>
<keyword evidence="3" id="KW-1003">Cell membrane</keyword>
<accession>A0A6L8VFZ3</accession>
<keyword evidence="12" id="KW-0472">Membrane</keyword>
<evidence type="ECO:0000256" key="10">
    <source>
        <dbReference type="ARBA" id="ARBA00022984"/>
    </source>
</evidence>
<dbReference type="Gene3D" id="3.90.1310.10">
    <property type="entry name" value="Penicillin-binding protein 2a (Domain 2)"/>
    <property type="match status" value="1"/>
</dbReference>
<keyword evidence="8 16" id="KW-0378">Hydrolase</keyword>
<keyword evidence="13" id="KW-0961">Cell wall biogenesis/degradation</keyword>
<sequence length="647" mass="70422">MRRSPKDTAESARKITRRALLLGTAQTAVIAVLGLRMHEMQVDQADNFRLLAEENRINIRLIPPARGLIHDRNGALIAGNEQNYRVVITREDAGDVEEVLHRLARLIPLTPEDIERTLAEARKHSAFVPITVADRLDWEDFSRIAVNAPALPGVTPEVGLSRFYPMKGDFTHVVGYVGPASDYDLARMENPDPLLLIPRFQIGKLGLEAKLEDRLRGSAGTKRIEVNAVGRVMRELDRQEGQQGARVQLTCDMGLQNYMQARLGEESAAAVAMDVETGDILGIVSSPSYDPNMFVRGISGPEYRALMEHDHRPMANKAVQGTYPPGSTFKMVVALAALEAGVISPEETVYCRGHTELGNRRFHCWKRGGHGSMGLIESLQHSCDVYYYEIAQRVGIEKISEMGRRLGMGIAHDLPMSAVAEGLMPTKDWKVTNRGVDWQVGDTFNSGIGQGFVLASPLQLAVMTARVATGRAIVPRLVRSIDGVEEPILGGESLGLDENQLRLVRRGMHAVVNARGGTAYGARVVDDAMVMAGKSGTSQVRNITAAERAAGVVSNDQLPWNRRDHALFVSYGPYEAPRVAVSVVVEHGSGGSGVAGPIARDVLLQALSGGLPPLTAYPENQRDKIEEQRSLMPLIAPDAGPVTSTRA</sequence>
<keyword evidence="17" id="KW-1185">Reference proteome</keyword>
<evidence type="ECO:0000256" key="5">
    <source>
        <dbReference type="ARBA" id="ARBA00022645"/>
    </source>
</evidence>
<evidence type="ECO:0000256" key="12">
    <source>
        <dbReference type="ARBA" id="ARBA00023136"/>
    </source>
</evidence>
<evidence type="ECO:0000259" key="14">
    <source>
        <dbReference type="Pfam" id="PF00905"/>
    </source>
</evidence>
<dbReference type="InterPro" id="IPR012338">
    <property type="entry name" value="Beta-lactam/transpept-like"/>
</dbReference>
<dbReference type="SUPFAM" id="SSF56519">
    <property type="entry name" value="Penicillin binding protein dimerisation domain"/>
    <property type="match status" value="1"/>
</dbReference>
<evidence type="ECO:0000256" key="9">
    <source>
        <dbReference type="ARBA" id="ARBA00022960"/>
    </source>
</evidence>
<keyword evidence="10" id="KW-0573">Peptidoglycan synthesis</keyword>
<dbReference type="Proteomes" id="UP000477083">
    <property type="component" value="Unassembled WGS sequence"/>
</dbReference>
<keyword evidence="9" id="KW-0133">Cell shape</keyword>
<dbReference type="GO" id="GO:0008360">
    <property type="term" value="P:regulation of cell shape"/>
    <property type="evidence" value="ECO:0007669"/>
    <property type="project" value="UniProtKB-KW"/>
</dbReference>
<dbReference type="Gene3D" id="3.40.710.10">
    <property type="entry name" value="DD-peptidase/beta-lactamase superfamily"/>
    <property type="match status" value="1"/>
</dbReference>
<dbReference type="RefSeq" id="WP_161344384.1">
    <property type="nucleotide sequence ID" value="NZ_BMGW01000003.1"/>
</dbReference>
<dbReference type="PANTHER" id="PTHR30627">
    <property type="entry name" value="PEPTIDOGLYCAN D,D-TRANSPEPTIDASE"/>
    <property type="match status" value="1"/>
</dbReference>
<proteinExistence type="predicted"/>
<dbReference type="AlphaFoldDB" id="A0A6L8VFZ3"/>
<protein>
    <submittedName>
        <fullName evidence="16">Penicillin-binding protein 2</fullName>
        <ecNumber evidence="16">3.4.16.4</ecNumber>
    </submittedName>
</protein>
<evidence type="ECO:0000256" key="11">
    <source>
        <dbReference type="ARBA" id="ARBA00022989"/>
    </source>
</evidence>
<organism evidence="16 17">
    <name type="scientific">Frigidibacter albus</name>
    <dbReference type="NCBI Taxonomy" id="1465486"/>
    <lineage>
        <taxon>Bacteria</taxon>
        <taxon>Pseudomonadati</taxon>
        <taxon>Pseudomonadota</taxon>
        <taxon>Alphaproteobacteria</taxon>
        <taxon>Rhodobacterales</taxon>
        <taxon>Paracoccaceae</taxon>
        <taxon>Frigidibacter</taxon>
    </lineage>
</organism>
<evidence type="ECO:0000313" key="16">
    <source>
        <dbReference type="EMBL" id="MZQ88611.1"/>
    </source>
</evidence>
<dbReference type="NCBIfam" id="TIGR03423">
    <property type="entry name" value="pbp2_mrdA"/>
    <property type="match status" value="1"/>
</dbReference>
<dbReference type="GO" id="GO:0005886">
    <property type="term" value="C:plasma membrane"/>
    <property type="evidence" value="ECO:0007669"/>
    <property type="project" value="UniProtKB-SubCell"/>
</dbReference>
<evidence type="ECO:0000256" key="1">
    <source>
        <dbReference type="ARBA" id="ARBA00004167"/>
    </source>
</evidence>
<dbReference type="GO" id="GO:0009002">
    <property type="term" value="F:serine-type D-Ala-D-Ala carboxypeptidase activity"/>
    <property type="evidence" value="ECO:0007669"/>
    <property type="project" value="UniProtKB-EC"/>
</dbReference>
<evidence type="ECO:0000256" key="13">
    <source>
        <dbReference type="ARBA" id="ARBA00023316"/>
    </source>
</evidence>
<dbReference type="Pfam" id="PF00905">
    <property type="entry name" value="Transpeptidase"/>
    <property type="match status" value="1"/>
</dbReference>
<reference evidence="16 17" key="1">
    <citation type="submission" date="2020-01" db="EMBL/GenBank/DDBJ databases">
        <title>Frigidibacter albus SP32T (=CGMCC 1.13995T).</title>
        <authorList>
            <person name="Liao X."/>
        </authorList>
    </citation>
    <scope>NUCLEOTIDE SEQUENCE [LARGE SCALE GENOMIC DNA]</scope>
    <source>
        <strain evidence="16 17">SP32</strain>
    </source>
</reference>
<dbReference type="InterPro" id="IPR036138">
    <property type="entry name" value="PBP_dimer_sf"/>
</dbReference>
<dbReference type="InterPro" id="IPR017790">
    <property type="entry name" value="Penicillin-binding_protein_2"/>
</dbReference>
<evidence type="ECO:0000256" key="6">
    <source>
        <dbReference type="ARBA" id="ARBA00022670"/>
    </source>
</evidence>
<feature type="domain" description="Penicillin-binding protein transpeptidase" evidence="14">
    <location>
        <begin position="269"/>
        <end position="603"/>
    </location>
</feature>
<feature type="domain" description="Penicillin-binding protein dimerisation" evidence="15">
    <location>
        <begin position="62"/>
        <end position="236"/>
    </location>
</feature>
<dbReference type="InterPro" id="IPR050515">
    <property type="entry name" value="Beta-lactam/transpept"/>
</dbReference>
<keyword evidence="4" id="KW-0997">Cell inner membrane</keyword>
<evidence type="ECO:0000256" key="2">
    <source>
        <dbReference type="ARBA" id="ARBA00004236"/>
    </source>
</evidence>
<comment type="subcellular location">
    <subcellularLocation>
        <location evidence="2">Cell membrane</location>
    </subcellularLocation>
    <subcellularLocation>
        <location evidence="1">Membrane</location>
        <topology evidence="1">Single-pass membrane protein</topology>
    </subcellularLocation>
</comment>
<dbReference type="GO" id="GO:0071972">
    <property type="term" value="F:peptidoglycan L,D-transpeptidase activity"/>
    <property type="evidence" value="ECO:0007669"/>
    <property type="project" value="TreeGrafter"/>
</dbReference>
<evidence type="ECO:0000256" key="7">
    <source>
        <dbReference type="ARBA" id="ARBA00022692"/>
    </source>
</evidence>
<dbReference type="GO" id="GO:0009252">
    <property type="term" value="P:peptidoglycan biosynthetic process"/>
    <property type="evidence" value="ECO:0007669"/>
    <property type="project" value="UniProtKB-KW"/>
</dbReference>
<dbReference type="EMBL" id="WWNR01000003">
    <property type="protein sequence ID" value="MZQ88611.1"/>
    <property type="molecule type" value="Genomic_DNA"/>
</dbReference>
<dbReference type="InterPro" id="IPR005311">
    <property type="entry name" value="PBP_dimer"/>
</dbReference>
<gene>
    <name evidence="16" type="primary">mrdA</name>
    <name evidence="16" type="ORF">GS660_05830</name>
</gene>
<keyword evidence="6" id="KW-0645">Protease</keyword>
<evidence type="ECO:0000256" key="8">
    <source>
        <dbReference type="ARBA" id="ARBA00022801"/>
    </source>
</evidence>
<dbReference type="GO" id="GO:0006508">
    <property type="term" value="P:proteolysis"/>
    <property type="evidence" value="ECO:0007669"/>
    <property type="project" value="UniProtKB-KW"/>
</dbReference>
<keyword evidence="11" id="KW-1133">Transmembrane helix</keyword>
<evidence type="ECO:0000313" key="17">
    <source>
        <dbReference type="Proteomes" id="UP000477083"/>
    </source>
</evidence>
<dbReference type="GO" id="GO:0008658">
    <property type="term" value="F:penicillin binding"/>
    <property type="evidence" value="ECO:0007669"/>
    <property type="project" value="InterPro"/>
</dbReference>
<evidence type="ECO:0000259" key="15">
    <source>
        <dbReference type="Pfam" id="PF03717"/>
    </source>
</evidence>
<keyword evidence="7" id="KW-0812">Transmembrane</keyword>
<evidence type="ECO:0000256" key="4">
    <source>
        <dbReference type="ARBA" id="ARBA00022519"/>
    </source>
</evidence>
<comment type="caution">
    <text evidence="16">The sequence shown here is derived from an EMBL/GenBank/DDBJ whole genome shotgun (WGS) entry which is preliminary data.</text>
</comment>
<dbReference type="InterPro" id="IPR001460">
    <property type="entry name" value="PCN-bd_Tpept"/>
</dbReference>
<dbReference type="EC" id="3.4.16.4" evidence="16"/>
<dbReference type="SUPFAM" id="SSF56601">
    <property type="entry name" value="beta-lactamase/transpeptidase-like"/>
    <property type="match status" value="1"/>
</dbReference>
<evidence type="ECO:0000256" key="3">
    <source>
        <dbReference type="ARBA" id="ARBA00022475"/>
    </source>
</evidence>
<dbReference type="Gene3D" id="3.30.1390.30">
    <property type="entry name" value="Penicillin-binding protein 2a, domain 3"/>
    <property type="match status" value="1"/>
</dbReference>
<dbReference type="GO" id="GO:0071555">
    <property type="term" value="P:cell wall organization"/>
    <property type="evidence" value="ECO:0007669"/>
    <property type="project" value="UniProtKB-KW"/>
</dbReference>
<dbReference type="Pfam" id="PF03717">
    <property type="entry name" value="PBP_dimer"/>
    <property type="match status" value="1"/>
</dbReference>
<dbReference type="OrthoDB" id="9766847at2"/>
<name>A0A6L8VFZ3_9RHOB</name>